<gene>
    <name evidence="7" type="ordered locus">Dbac_1295</name>
</gene>
<evidence type="ECO:0000313" key="7">
    <source>
        <dbReference type="EMBL" id="ACU89394.1"/>
    </source>
</evidence>
<sequence>MSMSEQKKTETLSRAAGMADDFDPEKAEAFLLKHEDKEWFSDFATLLRMLTTDGYSLSPSTWAVIAGALAYVVFPLDVIPDFIPMLGWLDDAFVLGTVIATLKNEIHHFKELYEVK</sequence>
<keyword evidence="8" id="KW-1185">Reference proteome</keyword>
<proteinExistence type="predicted"/>
<dbReference type="InterPro" id="IPR010652">
    <property type="entry name" value="DUF1232"/>
</dbReference>
<keyword evidence="3 5" id="KW-1133">Transmembrane helix</keyword>
<evidence type="ECO:0000256" key="2">
    <source>
        <dbReference type="ARBA" id="ARBA00022692"/>
    </source>
</evidence>
<dbReference type="KEGG" id="dba:Dbac_1295"/>
<protein>
    <recommendedName>
        <fullName evidence="6">DUF1232 domain-containing protein</fullName>
    </recommendedName>
</protein>
<dbReference type="EMBL" id="CP001629">
    <property type="protein sequence ID" value="ACU89394.1"/>
    <property type="molecule type" value="Genomic_DNA"/>
</dbReference>
<dbReference type="AlphaFoldDB" id="C7LS11"/>
<keyword evidence="4 5" id="KW-0472">Membrane</keyword>
<evidence type="ECO:0000259" key="6">
    <source>
        <dbReference type="Pfam" id="PF06803"/>
    </source>
</evidence>
<evidence type="ECO:0000256" key="3">
    <source>
        <dbReference type="ARBA" id="ARBA00022989"/>
    </source>
</evidence>
<comment type="subcellular location">
    <subcellularLocation>
        <location evidence="1">Endomembrane system</location>
        <topology evidence="1">Multi-pass membrane protein</topology>
    </subcellularLocation>
</comment>
<dbReference type="Proteomes" id="UP000002216">
    <property type="component" value="Chromosome"/>
</dbReference>
<organism evidence="7 8">
    <name type="scientific">Desulfomicrobium baculatum (strain DSM 4028 / VKM B-1378 / X)</name>
    <name type="common">Desulfovibrio baculatus</name>
    <dbReference type="NCBI Taxonomy" id="525897"/>
    <lineage>
        <taxon>Bacteria</taxon>
        <taxon>Pseudomonadati</taxon>
        <taxon>Thermodesulfobacteriota</taxon>
        <taxon>Desulfovibrionia</taxon>
        <taxon>Desulfovibrionales</taxon>
        <taxon>Desulfomicrobiaceae</taxon>
        <taxon>Desulfomicrobium</taxon>
    </lineage>
</organism>
<dbReference type="OrthoDB" id="9804184at2"/>
<feature type="domain" description="DUF1232" evidence="6">
    <location>
        <begin position="61"/>
        <end position="95"/>
    </location>
</feature>
<dbReference type="Pfam" id="PF06803">
    <property type="entry name" value="DUF1232"/>
    <property type="match status" value="1"/>
</dbReference>
<feature type="transmembrane region" description="Helical" evidence="5">
    <location>
        <begin position="57"/>
        <end position="76"/>
    </location>
</feature>
<evidence type="ECO:0000256" key="5">
    <source>
        <dbReference type="SAM" id="Phobius"/>
    </source>
</evidence>
<evidence type="ECO:0000313" key="8">
    <source>
        <dbReference type="Proteomes" id="UP000002216"/>
    </source>
</evidence>
<evidence type="ECO:0000256" key="4">
    <source>
        <dbReference type="ARBA" id="ARBA00023136"/>
    </source>
</evidence>
<dbReference type="eggNOG" id="COG3339">
    <property type="taxonomic scope" value="Bacteria"/>
</dbReference>
<evidence type="ECO:0000256" key="1">
    <source>
        <dbReference type="ARBA" id="ARBA00004127"/>
    </source>
</evidence>
<dbReference type="GO" id="GO:0012505">
    <property type="term" value="C:endomembrane system"/>
    <property type="evidence" value="ECO:0007669"/>
    <property type="project" value="UniProtKB-SubCell"/>
</dbReference>
<keyword evidence="2 5" id="KW-0812">Transmembrane</keyword>
<reference evidence="7 8" key="1">
    <citation type="journal article" date="2009" name="Stand. Genomic Sci.">
        <title>Complete genome sequence of Desulfomicrobium baculatum type strain (X).</title>
        <authorList>
            <person name="Copeland A."/>
            <person name="Spring S."/>
            <person name="Goker M."/>
            <person name="Schneider S."/>
            <person name="Lapidus A."/>
            <person name="Del Rio T.G."/>
            <person name="Tice H."/>
            <person name="Cheng J.F."/>
            <person name="Chen F."/>
            <person name="Nolan M."/>
            <person name="Bruce D."/>
            <person name="Goodwin L."/>
            <person name="Pitluck S."/>
            <person name="Ivanova N."/>
            <person name="Mavrommatis K."/>
            <person name="Ovchinnikova G."/>
            <person name="Pati A."/>
            <person name="Chen A."/>
            <person name="Palaniappan K."/>
            <person name="Land M."/>
            <person name="Hauser L."/>
            <person name="Chang Y.J."/>
            <person name="Jeffries C.C."/>
            <person name="Meincke L."/>
            <person name="Sims D."/>
            <person name="Brettin T."/>
            <person name="Detter J.C."/>
            <person name="Han C."/>
            <person name="Chain P."/>
            <person name="Bristow J."/>
            <person name="Eisen J.A."/>
            <person name="Markowitz V."/>
            <person name="Hugenholtz P."/>
            <person name="Kyrpides N.C."/>
            <person name="Klenk H.P."/>
            <person name="Lucas S."/>
        </authorList>
    </citation>
    <scope>NUCLEOTIDE SEQUENCE [LARGE SCALE GENOMIC DNA]</scope>
    <source>
        <strain evidence="8">DSM 4028 / VKM B-1378 / X</strain>
    </source>
</reference>
<dbReference type="HOGENOM" id="CLU_2034283_0_0_7"/>
<accession>C7LS11</accession>
<name>C7LS11_DESBD</name>